<dbReference type="PANTHER" id="PTHR47165:SF4">
    <property type="entry name" value="OS03G0429900 PROTEIN"/>
    <property type="match status" value="1"/>
</dbReference>
<dbReference type="PANTHER" id="PTHR47165">
    <property type="entry name" value="OS03G0429900 PROTEIN"/>
    <property type="match status" value="1"/>
</dbReference>
<sequence length="351" mass="39223">MWLGANVHTDKVLHLDLILMDSKGNDIWVQIPPVLIEKFKKLLKENHVYIIKNFDINTIGLKYRPIGNPYLIQFSRKTTVHHVLEVPAIPTFKFSFLNASQMAGKLGHVVILSDVVGQLRTHSDAITTTSLTRKTIRKELTLQLIDVGEFKDELSFSSSGSTIVYRNLDIPAVKAFVTGTMQPELPVFVEPPSPPQFPVISFSELLQLQEDPDQEEMVFVVECKVVGIKSGWCYMWCPTCVLKPIQRQNEYYCVRCNKGISAKTTKYRVQLEVQSDLKSANGDLPPDELLQLGEGYMIHKDGSSSSIASGPASSQPCSDQSGQSATEKSIETPVDSDVTPDNKLKRKMPLE</sequence>
<dbReference type="InterPro" id="IPR003871">
    <property type="entry name" value="RFA1B/D_OB_1st"/>
</dbReference>
<proteinExistence type="predicted"/>
<dbReference type="SUPFAM" id="SSF50249">
    <property type="entry name" value="Nucleic acid-binding proteins"/>
    <property type="match status" value="2"/>
</dbReference>
<protein>
    <recommendedName>
        <fullName evidence="2">Replication protein A 70 kDa DNA-binding subunit B/D first OB fold domain-containing protein</fullName>
    </recommendedName>
</protein>
<accession>A0AAV2FXW9</accession>
<organism evidence="3 4">
    <name type="scientific">Linum trigynum</name>
    <dbReference type="NCBI Taxonomy" id="586398"/>
    <lineage>
        <taxon>Eukaryota</taxon>
        <taxon>Viridiplantae</taxon>
        <taxon>Streptophyta</taxon>
        <taxon>Embryophyta</taxon>
        <taxon>Tracheophyta</taxon>
        <taxon>Spermatophyta</taxon>
        <taxon>Magnoliopsida</taxon>
        <taxon>eudicotyledons</taxon>
        <taxon>Gunneridae</taxon>
        <taxon>Pentapetalae</taxon>
        <taxon>rosids</taxon>
        <taxon>fabids</taxon>
        <taxon>Malpighiales</taxon>
        <taxon>Linaceae</taxon>
        <taxon>Linum</taxon>
    </lineage>
</organism>
<evidence type="ECO:0000313" key="3">
    <source>
        <dbReference type="EMBL" id="CAL1402802.1"/>
    </source>
</evidence>
<name>A0AAV2FXW9_9ROSI</name>
<dbReference type="AlphaFoldDB" id="A0AAV2FXW9"/>
<feature type="compositionally biased region" description="Low complexity" evidence="1">
    <location>
        <begin position="303"/>
        <end position="314"/>
    </location>
</feature>
<dbReference type="Proteomes" id="UP001497516">
    <property type="component" value="Chromosome 7"/>
</dbReference>
<feature type="region of interest" description="Disordered" evidence="1">
    <location>
        <begin position="302"/>
        <end position="351"/>
    </location>
</feature>
<evidence type="ECO:0000313" key="4">
    <source>
        <dbReference type="Proteomes" id="UP001497516"/>
    </source>
</evidence>
<feature type="compositionally biased region" description="Polar residues" evidence="1">
    <location>
        <begin position="315"/>
        <end position="327"/>
    </location>
</feature>
<evidence type="ECO:0000256" key="1">
    <source>
        <dbReference type="SAM" id="MobiDB-lite"/>
    </source>
</evidence>
<dbReference type="CDD" id="cd04480">
    <property type="entry name" value="RPA1_DBD_A_like"/>
    <property type="match status" value="1"/>
</dbReference>
<dbReference type="Gene3D" id="2.40.50.140">
    <property type="entry name" value="Nucleic acid-binding proteins"/>
    <property type="match status" value="2"/>
</dbReference>
<reference evidence="3 4" key="1">
    <citation type="submission" date="2024-04" db="EMBL/GenBank/DDBJ databases">
        <authorList>
            <person name="Fracassetti M."/>
        </authorList>
    </citation>
    <scope>NUCLEOTIDE SEQUENCE [LARGE SCALE GENOMIC DNA]</scope>
</reference>
<gene>
    <name evidence="3" type="ORF">LTRI10_LOCUS42777</name>
</gene>
<dbReference type="InterPro" id="IPR012340">
    <property type="entry name" value="NA-bd_OB-fold"/>
</dbReference>
<feature type="domain" description="Replication protein A 70 kDa DNA-binding subunit B/D first OB fold" evidence="2">
    <location>
        <begin position="9"/>
        <end position="82"/>
    </location>
</feature>
<evidence type="ECO:0000259" key="2">
    <source>
        <dbReference type="Pfam" id="PF02721"/>
    </source>
</evidence>
<feature type="compositionally biased region" description="Basic and acidic residues" evidence="1">
    <location>
        <begin position="340"/>
        <end position="351"/>
    </location>
</feature>
<dbReference type="Pfam" id="PF02721">
    <property type="entry name" value="DUF223"/>
    <property type="match status" value="1"/>
</dbReference>
<keyword evidence="4" id="KW-1185">Reference proteome</keyword>
<dbReference type="EMBL" id="OZ034820">
    <property type="protein sequence ID" value="CAL1402802.1"/>
    <property type="molecule type" value="Genomic_DNA"/>
</dbReference>